<keyword evidence="2" id="KW-1185">Reference proteome</keyword>
<accession>A0A5J5B5W5</accession>
<protein>
    <submittedName>
        <fullName evidence="1">Uncharacterized protein</fullName>
    </submittedName>
</protein>
<organism evidence="1 2">
    <name type="scientific">Nyssa sinensis</name>
    <dbReference type="NCBI Taxonomy" id="561372"/>
    <lineage>
        <taxon>Eukaryota</taxon>
        <taxon>Viridiplantae</taxon>
        <taxon>Streptophyta</taxon>
        <taxon>Embryophyta</taxon>
        <taxon>Tracheophyta</taxon>
        <taxon>Spermatophyta</taxon>
        <taxon>Magnoliopsida</taxon>
        <taxon>eudicotyledons</taxon>
        <taxon>Gunneridae</taxon>
        <taxon>Pentapetalae</taxon>
        <taxon>asterids</taxon>
        <taxon>Cornales</taxon>
        <taxon>Nyssaceae</taxon>
        <taxon>Nyssa</taxon>
    </lineage>
</organism>
<sequence>MESLLPLEKKLFRNKDDGADNMQLVLKLPWTHSVVLAEPHPLWVTKRLFVQVLSKIVPISRYETDLEVLDLGFHDDAEEVRIETVISMPVIVLWSGFGRLTHMFQRLQ</sequence>
<dbReference type="OrthoDB" id="1714255at2759"/>
<name>A0A5J5B5W5_9ASTE</name>
<reference evidence="1 2" key="1">
    <citation type="submission" date="2019-09" db="EMBL/GenBank/DDBJ databases">
        <title>A chromosome-level genome assembly of the Chinese tupelo Nyssa sinensis.</title>
        <authorList>
            <person name="Yang X."/>
            <person name="Kang M."/>
            <person name="Yang Y."/>
            <person name="Xiong H."/>
            <person name="Wang M."/>
            <person name="Zhang Z."/>
            <person name="Wang Z."/>
            <person name="Wu H."/>
            <person name="Ma T."/>
            <person name="Liu J."/>
            <person name="Xi Z."/>
        </authorList>
    </citation>
    <scope>NUCLEOTIDE SEQUENCE [LARGE SCALE GENOMIC DNA]</scope>
    <source>
        <strain evidence="1">J267</strain>
        <tissue evidence="1">Leaf</tissue>
    </source>
</reference>
<dbReference type="Proteomes" id="UP000325577">
    <property type="component" value="Linkage Group LG15"/>
</dbReference>
<gene>
    <name evidence="1" type="ORF">F0562_027422</name>
</gene>
<evidence type="ECO:0000313" key="2">
    <source>
        <dbReference type="Proteomes" id="UP000325577"/>
    </source>
</evidence>
<evidence type="ECO:0000313" key="1">
    <source>
        <dbReference type="EMBL" id="KAA8537998.1"/>
    </source>
</evidence>
<dbReference type="AlphaFoldDB" id="A0A5J5B5W5"/>
<proteinExistence type="predicted"/>
<dbReference type="EMBL" id="CM018038">
    <property type="protein sequence ID" value="KAA8537998.1"/>
    <property type="molecule type" value="Genomic_DNA"/>
</dbReference>